<dbReference type="EMBL" id="BAAALN010000012">
    <property type="protein sequence ID" value="GAA1246402.1"/>
    <property type="molecule type" value="Genomic_DNA"/>
</dbReference>
<evidence type="ECO:0000313" key="3">
    <source>
        <dbReference type="Proteomes" id="UP001500653"/>
    </source>
</evidence>
<dbReference type="Proteomes" id="UP001500653">
    <property type="component" value="Unassembled WGS sequence"/>
</dbReference>
<reference evidence="2 3" key="1">
    <citation type="journal article" date="2019" name="Int. J. Syst. Evol. Microbiol.">
        <title>The Global Catalogue of Microorganisms (GCM) 10K type strain sequencing project: providing services to taxonomists for standard genome sequencing and annotation.</title>
        <authorList>
            <consortium name="The Broad Institute Genomics Platform"/>
            <consortium name="The Broad Institute Genome Sequencing Center for Infectious Disease"/>
            <person name="Wu L."/>
            <person name="Ma J."/>
        </authorList>
    </citation>
    <scope>NUCLEOTIDE SEQUENCE [LARGE SCALE GENOMIC DNA]</scope>
    <source>
        <strain evidence="2 3">JCM 13023</strain>
    </source>
</reference>
<name>A0ABN1WD76_9PSEU</name>
<feature type="region of interest" description="Disordered" evidence="1">
    <location>
        <begin position="1"/>
        <end position="255"/>
    </location>
</feature>
<accession>A0ABN1WD76</accession>
<feature type="compositionally biased region" description="Gly residues" evidence="1">
    <location>
        <begin position="113"/>
        <end position="129"/>
    </location>
</feature>
<organism evidence="2 3">
    <name type="scientific">Prauserella halophila</name>
    <dbReference type="NCBI Taxonomy" id="185641"/>
    <lineage>
        <taxon>Bacteria</taxon>
        <taxon>Bacillati</taxon>
        <taxon>Actinomycetota</taxon>
        <taxon>Actinomycetes</taxon>
        <taxon>Pseudonocardiales</taxon>
        <taxon>Pseudonocardiaceae</taxon>
        <taxon>Prauserella</taxon>
    </lineage>
</organism>
<keyword evidence="3" id="KW-1185">Reference proteome</keyword>
<gene>
    <name evidence="2" type="ORF">GCM10009676_35690</name>
</gene>
<sequence length="255" mass="25181">MAESGGPSTERAWSSIGEGVGMDPRDRADAVLARAQRRTGVVTPDNMESPMDSADTQVIPSSVVRGAEQDPDATAKVPASVIERNDESHLSQPAPTVPLNQRDAAAAASGAAGFQGSGFEGSGFQGSGSPGAAVGPAAGPPAASPTPDSRDSVPRSAAPALAENARTQPLNTAAAQPVDTANAPPDMTFTGVPVTPGGPNPATQAGGPPNPTHPTREDSGAAAAGDDAPKGGFVPTTKADPGAGTSELARRLDGL</sequence>
<evidence type="ECO:0000313" key="2">
    <source>
        <dbReference type="EMBL" id="GAA1246402.1"/>
    </source>
</evidence>
<protein>
    <submittedName>
        <fullName evidence="2">Uncharacterized protein</fullName>
    </submittedName>
</protein>
<comment type="caution">
    <text evidence="2">The sequence shown here is derived from an EMBL/GenBank/DDBJ whole genome shotgun (WGS) entry which is preliminary data.</text>
</comment>
<feature type="compositionally biased region" description="Polar residues" evidence="1">
    <location>
        <begin position="165"/>
        <end position="174"/>
    </location>
</feature>
<proteinExistence type="predicted"/>
<evidence type="ECO:0000256" key="1">
    <source>
        <dbReference type="SAM" id="MobiDB-lite"/>
    </source>
</evidence>